<keyword evidence="3" id="KW-1185">Reference proteome</keyword>
<gene>
    <name evidence="2" type="ORF">IO98_07085</name>
</gene>
<accession>A0A084JNK4</accession>
<dbReference type="OrthoDB" id="9796702at2"/>
<dbReference type="RefSeq" id="WP_038279578.1">
    <property type="nucleotide sequence ID" value="NZ_JPME01000010.1"/>
</dbReference>
<evidence type="ECO:0000256" key="1">
    <source>
        <dbReference type="SAM" id="Phobius"/>
    </source>
</evidence>
<dbReference type="Gene3D" id="3.40.50.1110">
    <property type="entry name" value="SGNH hydrolase"/>
    <property type="match status" value="1"/>
</dbReference>
<comment type="caution">
    <text evidence="2">The sequence shown here is derived from an EMBL/GenBank/DDBJ whole genome shotgun (WGS) entry which is preliminary data.</text>
</comment>
<dbReference type="SUPFAM" id="SSF52266">
    <property type="entry name" value="SGNH hydrolase"/>
    <property type="match status" value="1"/>
</dbReference>
<reference evidence="2 3" key="1">
    <citation type="submission" date="2014-07" db="EMBL/GenBank/DDBJ databases">
        <title>Draft genome of Clostridium celerecrescens 152B isolated from sediments associated with methane hydrate from Krishna Godavari basin.</title>
        <authorList>
            <person name="Honkalas V.S."/>
            <person name="Dabir A.P."/>
            <person name="Arora P."/>
            <person name="Dhakephalkar P.K."/>
        </authorList>
    </citation>
    <scope>NUCLEOTIDE SEQUENCE [LARGE SCALE GENOMIC DNA]</scope>
    <source>
        <strain evidence="2 3">152B</strain>
    </source>
</reference>
<dbReference type="STRING" id="29354.IO98_07085"/>
<evidence type="ECO:0000313" key="2">
    <source>
        <dbReference type="EMBL" id="KEZ90538.1"/>
    </source>
</evidence>
<proteinExistence type="predicted"/>
<dbReference type="Proteomes" id="UP000028525">
    <property type="component" value="Unassembled WGS sequence"/>
</dbReference>
<dbReference type="InterPro" id="IPR036514">
    <property type="entry name" value="SGNH_hydro_sf"/>
</dbReference>
<keyword evidence="1" id="KW-1133">Transmembrane helix</keyword>
<keyword evidence="1" id="KW-0812">Transmembrane</keyword>
<evidence type="ECO:0000313" key="3">
    <source>
        <dbReference type="Proteomes" id="UP000028525"/>
    </source>
</evidence>
<dbReference type="AlphaFoldDB" id="A0A084JNK4"/>
<feature type="transmembrane region" description="Helical" evidence="1">
    <location>
        <begin position="12"/>
        <end position="30"/>
    </location>
</feature>
<sequence>MKNKNRIKSISFLTGLFLLLYIASYLLIPYNNMGDSLYKKANGILKEPKNTIDYVAIGDSECSASISPMEVWNDYGYTGYNCGVPSQQLQDTYYLLERLLKNQHPKVVFLETNAFYRDFKYINTLETSIEETVKKIFPIYKYHDNWKYFHFYMLKALGHKIKQEQITVYKGYQYSAIVNPYKRGPYVTETDDVYVIDEQPLLYLNKIASLCKDKDIQLILYSAPSPKCWSYAKHNAAAAFANENQLTYIDLNLDIDTLGIDWAKDSRDDGDHLNYFGAKKVSDYMGNYLSEHADLTDHRKDDLFAGWNKELKNYLKLTEQN</sequence>
<protein>
    <recommendedName>
        <fullName evidence="4">SGNH/GDSL hydrolase family protein</fullName>
    </recommendedName>
</protein>
<organism evidence="2 3">
    <name type="scientific">Lacrimispora celerecrescens</name>
    <dbReference type="NCBI Taxonomy" id="29354"/>
    <lineage>
        <taxon>Bacteria</taxon>
        <taxon>Bacillati</taxon>
        <taxon>Bacillota</taxon>
        <taxon>Clostridia</taxon>
        <taxon>Lachnospirales</taxon>
        <taxon>Lachnospiraceae</taxon>
        <taxon>Lacrimispora</taxon>
    </lineage>
</organism>
<dbReference type="EMBL" id="JPME01000010">
    <property type="protein sequence ID" value="KEZ90538.1"/>
    <property type="molecule type" value="Genomic_DNA"/>
</dbReference>
<keyword evidence="1" id="KW-0472">Membrane</keyword>
<name>A0A084JNK4_9FIRM</name>
<evidence type="ECO:0008006" key="4">
    <source>
        <dbReference type="Google" id="ProtNLM"/>
    </source>
</evidence>